<dbReference type="EMBL" id="MU129131">
    <property type="protein sequence ID" value="KAF9505933.1"/>
    <property type="molecule type" value="Genomic_DNA"/>
</dbReference>
<name>A0A9P6AHQ8_9AGAM</name>
<sequence>MLYRRARTKEIKASGVRLPVASVLSKQAAEEWRRDAPLRLKFKKLADELRQEKRCGEENFSGHKIPVRRKSQIKINKKARETYFSASGTLPSVSPHSASNAPSLSSTSLPENGQFKDYSFLPHPPPFRTVSNVFSRTTDTSSPSGHISSPVFYPLLDLITYSSSPYQSLFAYGSTAPPLHAGSVPSPPHVACSTDLAHVGLWPVPAIEAPQLSAHVSHEVSAHAPVPGFHSSYTHTSPSISTSQFFEPPSPVSLPYCTPRPDLFLLHSRSCHPLSPPHPGATGNNPSPPPSPLAVSYPAMYNLQHLSAVPPLSSQDYFHRFPDHPDNVSRSLNVEGHQEEERIHSPVYPSEQEPGSYGDPSYFDDVLSRYNSQFPVGDSLAGRNIRQPALPSFLDTVQGHHVQDAQLRSDSSTNAPPILFSRQKIEPRWDRCIHQWIRHHPRASHTLRTTLALNFHSRQRPVPLLVPSIMIPFGPSEIRLSLEGHLFQSALCDPPSLTWDIILLPKDR</sequence>
<evidence type="ECO:0000256" key="1">
    <source>
        <dbReference type="SAM" id="MobiDB-lite"/>
    </source>
</evidence>
<evidence type="ECO:0000313" key="2">
    <source>
        <dbReference type="EMBL" id="KAF9505933.1"/>
    </source>
</evidence>
<proteinExistence type="predicted"/>
<comment type="caution">
    <text evidence="2">The sequence shown here is derived from an EMBL/GenBank/DDBJ whole genome shotgun (WGS) entry which is preliminary data.</text>
</comment>
<feature type="region of interest" description="Disordered" evidence="1">
    <location>
        <begin position="336"/>
        <end position="356"/>
    </location>
</feature>
<gene>
    <name evidence="2" type="ORF">BS47DRAFT_1399940</name>
</gene>
<dbReference type="Proteomes" id="UP000886523">
    <property type="component" value="Unassembled WGS sequence"/>
</dbReference>
<reference evidence="2" key="1">
    <citation type="journal article" date="2020" name="Nat. Commun.">
        <title>Large-scale genome sequencing of mycorrhizal fungi provides insights into the early evolution of symbiotic traits.</title>
        <authorList>
            <person name="Miyauchi S."/>
            <person name="Kiss E."/>
            <person name="Kuo A."/>
            <person name="Drula E."/>
            <person name="Kohler A."/>
            <person name="Sanchez-Garcia M."/>
            <person name="Morin E."/>
            <person name="Andreopoulos B."/>
            <person name="Barry K.W."/>
            <person name="Bonito G."/>
            <person name="Buee M."/>
            <person name="Carver A."/>
            <person name="Chen C."/>
            <person name="Cichocki N."/>
            <person name="Clum A."/>
            <person name="Culley D."/>
            <person name="Crous P.W."/>
            <person name="Fauchery L."/>
            <person name="Girlanda M."/>
            <person name="Hayes R.D."/>
            <person name="Keri Z."/>
            <person name="LaButti K."/>
            <person name="Lipzen A."/>
            <person name="Lombard V."/>
            <person name="Magnuson J."/>
            <person name="Maillard F."/>
            <person name="Murat C."/>
            <person name="Nolan M."/>
            <person name="Ohm R.A."/>
            <person name="Pangilinan J."/>
            <person name="Pereira M.F."/>
            <person name="Perotto S."/>
            <person name="Peter M."/>
            <person name="Pfister S."/>
            <person name="Riley R."/>
            <person name="Sitrit Y."/>
            <person name="Stielow J.B."/>
            <person name="Szollosi G."/>
            <person name="Zifcakova L."/>
            <person name="Stursova M."/>
            <person name="Spatafora J.W."/>
            <person name="Tedersoo L."/>
            <person name="Vaario L.M."/>
            <person name="Yamada A."/>
            <person name="Yan M."/>
            <person name="Wang P."/>
            <person name="Xu J."/>
            <person name="Bruns T."/>
            <person name="Baldrian P."/>
            <person name="Vilgalys R."/>
            <person name="Dunand C."/>
            <person name="Henrissat B."/>
            <person name="Grigoriev I.V."/>
            <person name="Hibbett D."/>
            <person name="Nagy L.G."/>
            <person name="Martin F.M."/>
        </authorList>
    </citation>
    <scope>NUCLEOTIDE SEQUENCE</scope>
    <source>
        <strain evidence="2">UP504</strain>
    </source>
</reference>
<dbReference type="AlphaFoldDB" id="A0A9P6AHQ8"/>
<evidence type="ECO:0000313" key="3">
    <source>
        <dbReference type="Proteomes" id="UP000886523"/>
    </source>
</evidence>
<accession>A0A9P6AHQ8</accession>
<keyword evidence="3" id="KW-1185">Reference proteome</keyword>
<protein>
    <submittedName>
        <fullName evidence="2">Uncharacterized protein</fullName>
    </submittedName>
</protein>
<organism evidence="2 3">
    <name type="scientific">Hydnum rufescens UP504</name>
    <dbReference type="NCBI Taxonomy" id="1448309"/>
    <lineage>
        <taxon>Eukaryota</taxon>
        <taxon>Fungi</taxon>
        <taxon>Dikarya</taxon>
        <taxon>Basidiomycota</taxon>
        <taxon>Agaricomycotina</taxon>
        <taxon>Agaricomycetes</taxon>
        <taxon>Cantharellales</taxon>
        <taxon>Hydnaceae</taxon>
        <taxon>Hydnum</taxon>
    </lineage>
</organism>